<keyword evidence="6" id="KW-0560">Oxidoreductase</keyword>
<protein>
    <submittedName>
        <fullName evidence="12">HIPL1 protein</fullName>
    </submittedName>
</protein>
<name>A0A6A1VX94_9ROSI</name>
<gene>
    <name evidence="12" type="ORF">CJ030_MR4G016001</name>
</gene>
<dbReference type="PANTHER" id="PTHR19328:SF13">
    <property type="entry name" value="HIPL1 PROTEIN"/>
    <property type="match status" value="1"/>
</dbReference>
<keyword evidence="7" id="KW-0472">Membrane</keyword>
<evidence type="ECO:0000313" key="13">
    <source>
        <dbReference type="Proteomes" id="UP000516437"/>
    </source>
</evidence>
<evidence type="ECO:0000256" key="7">
    <source>
        <dbReference type="ARBA" id="ARBA00023136"/>
    </source>
</evidence>
<evidence type="ECO:0000259" key="11">
    <source>
        <dbReference type="Pfam" id="PF07995"/>
    </source>
</evidence>
<dbReference type="InterPro" id="IPR011041">
    <property type="entry name" value="Quinoprot_gluc/sorb_DH_b-prop"/>
</dbReference>
<dbReference type="Proteomes" id="UP000516437">
    <property type="component" value="Chromosome 4"/>
</dbReference>
<dbReference type="InterPro" id="IPR011042">
    <property type="entry name" value="6-blade_b-propeller_TolB-like"/>
</dbReference>
<comment type="cofactor">
    <cofactor evidence="1">
        <name>pyrroloquinoline quinone</name>
        <dbReference type="ChEBI" id="CHEBI:58442"/>
    </cofactor>
</comment>
<keyword evidence="4" id="KW-0732">Signal</keyword>
<dbReference type="EMBL" id="RXIC02000022">
    <property type="protein sequence ID" value="KAB1216696.1"/>
    <property type="molecule type" value="Genomic_DNA"/>
</dbReference>
<evidence type="ECO:0000256" key="4">
    <source>
        <dbReference type="ARBA" id="ARBA00022729"/>
    </source>
</evidence>
<evidence type="ECO:0000256" key="5">
    <source>
        <dbReference type="ARBA" id="ARBA00022891"/>
    </source>
</evidence>
<accession>A0A6A1VX94</accession>
<keyword evidence="9" id="KW-0449">Lipoprotein</keyword>
<dbReference type="AlphaFoldDB" id="A0A6A1VX94"/>
<comment type="subcellular location">
    <subcellularLocation>
        <location evidence="2">Cell membrane</location>
        <topology evidence="2">Lipid-anchor</topology>
    </subcellularLocation>
</comment>
<feature type="domain" description="Glucose/Sorbosone dehydrogenase" evidence="11">
    <location>
        <begin position="281"/>
        <end position="589"/>
    </location>
</feature>
<proteinExistence type="inferred from homology"/>
<organism evidence="12 13">
    <name type="scientific">Morella rubra</name>
    <name type="common">Chinese bayberry</name>
    <dbReference type="NCBI Taxonomy" id="262757"/>
    <lineage>
        <taxon>Eukaryota</taxon>
        <taxon>Viridiplantae</taxon>
        <taxon>Streptophyta</taxon>
        <taxon>Embryophyta</taxon>
        <taxon>Tracheophyta</taxon>
        <taxon>Spermatophyta</taxon>
        <taxon>Magnoliopsida</taxon>
        <taxon>eudicotyledons</taxon>
        <taxon>Gunneridae</taxon>
        <taxon>Pentapetalae</taxon>
        <taxon>rosids</taxon>
        <taxon>fabids</taxon>
        <taxon>Fagales</taxon>
        <taxon>Myricaceae</taxon>
        <taxon>Morella</taxon>
    </lineage>
</organism>
<comment type="caution">
    <text evidence="12">The sequence shown here is derived from an EMBL/GenBank/DDBJ whole genome shotgun (WGS) entry which is preliminary data.</text>
</comment>
<dbReference type="Gene3D" id="2.120.10.30">
    <property type="entry name" value="TolB, C-terminal domain"/>
    <property type="match status" value="1"/>
</dbReference>
<evidence type="ECO:0000256" key="10">
    <source>
        <dbReference type="ARBA" id="ARBA00061483"/>
    </source>
</evidence>
<keyword evidence="13" id="KW-1185">Reference proteome</keyword>
<keyword evidence="3" id="KW-1003">Cell membrane</keyword>
<dbReference type="InterPro" id="IPR012938">
    <property type="entry name" value="Glc/Sorbosone_DH"/>
</dbReference>
<sequence length="714" mass="78575">MCRPADARFVPIEVAGGAKASRRARGCLRLPPELRSSMKGVTFSCLVEAFIVFEEELHELHAHVELALRLVLSGATGLTNIYEGVEQMPRHLKGAPSTLKTPLKFCPYSGSSCCNSTEDIRIQKQFQAMNISDHKCASVVKSILCGICDPFSAELFRVPSTLRTVPVLCNSTVSAKSSQSRQATKNFCSSVWDRCQNVAILNSPFFPSLEGQAGLPINSTASKLTKYWKSETDFCHAFGGASTQGSVCFSGQPVKLRNTGPPRFPHGLCLEKIATGSYISMVPHPDGSNRALFANQQGKIWLATIPAQGAGGTLEVDEDNPFLDLTNEVHSEADFGLMSMAFHPNFSQNGRFFASFNCDETRWPGCRGRCSCYLDVNCDPSQLVSPDGTQPCQYKSVIAEFTVNDTSSTLPYLSKSANPTEARRILTMGLPFNSHHGGQILFGPADGCLYFMMGDGSGDGDPYNFAQNKKSLLGKIMRLDVDRMPSAEEIAELDLWGNYSIPSDNPYKEDTELHPEIWAYGLSNPWRCSFDSQRSSYFMCGDVGQNRYEEVDIITKDGNYGWRVYEGPLLYTPPDSPGGSTPKDSINPIFPVMGYFHSDLNNNGSAAIIGGYFYRSRTDRCLYGRYLFADLYGAAIWAGTEIPEDSGNFVKVQIPFRCAAHSSPIPCTTLLGSSFPELGYIYSFGEDNRKDVFILATGGVYRVVSPRRCNYSCR</sequence>
<dbReference type="GO" id="GO:0005886">
    <property type="term" value="C:plasma membrane"/>
    <property type="evidence" value="ECO:0007669"/>
    <property type="project" value="UniProtKB-SubCell"/>
</dbReference>
<dbReference type="FunFam" id="2.120.10.30:FF:000067">
    <property type="entry name" value="HHIP-like 1"/>
    <property type="match status" value="1"/>
</dbReference>
<keyword evidence="8" id="KW-0325">Glycoprotein</keyword>
<evidence type="ECO:0000256" key="9">
    <source>
        <dbReference type="ARBA" id="ARBA00023288"/>
    </source>
</evidence>
<evidence type="ECO:0000256" key="6">
    <source>
        <dbReference type="ARBA" id="ARBA00023002"/>
    </source>
</evidence>
<evidence type="ECO:0000256" key="8">
    <source>
        <dbReference type="ARBA" id="ARBA00023180"/>
    </source>
</evidence>
<comment type="similarity">
    <text evidence="10">Belongs to the PQQ oxidoreductase GdhB family.</text>
</comment>
<evidence type="ECO:0000256" key="1">
    <source>
        <dbReference type="ARBA" id="ARBA00001931"/>
    </source>
</evidence>
<dbReference type="Pfam" id="PF07995">
    <property type="entry name" value="GSDH"/>
    <property type="match status" value="1"/>
</dbReference>
<evidence type="ECO:0000256" key="2">
    <source>
        <dbReference type="ARBA" id="ARBA00004193"/>
    </source>
</evidence>
<dbReference type="OrthoDB" id="10266706at2759"/>
<evidence type="ECO:0000313" key="12">
    <source>
        <dbReference type="EMBL" id="KAB1216696.1"/>
    </source>
</evidence>
<reference evidence="12 13" key="1">
    <citation type="journal article" date="2019" name="Plant Biotechnol. J.">
        <title>The red bayberry genome and genetic basis of sex determination.</title>
        <authorList>
            <person name="Jia H.M."/>
            <person name="Jia H.J."/>
            <person name="Cai Q.L."/>
            <person name="Wang Y."/>
            <person name="Zhao H.B."/>
            <person name="Yang W.F."/>
            <person name="Wang G.Y."/>
            <person name="Li Y.H."/>
            <person name="Zhan D.L."/>
            <person name="Shen Y.T."/>
            <person name="Niu Q.F."/>
            <person name="Chang L."/>
            <person name="Qiu J."/>
            <person name="Zhao L."/>
            <person name="Xie H.B."/>
            <person name="Fu W.Y."/>
            <person name="Jin J."/>
            <person name="Li X.W."/>
            <person name="Jiao Y."/>
            <person name="Zhou C.C."/>
            <person name="Tu T."/>
            <person name="Chai C.Y."/>
            <person name="Gao J.L."/>
            <person name="Fan L.J."/>
            <person name="van de Weg E."/>
            <person name="Wang J.Y."/>
            <person name="Gao Z.S."/>
        </authorList>
    </citation>
    <scope>NUCLEOTIDE SEQUENCE [LARGE SCALE GENOMIC DNA]</scope>
    <source>
        <tissue evidence="12">Leaves</tissue>
    </source>
</reference>
<dbReference type="PANTHER" id="PTHR19328">
    <property type="entry name" value="HEDGEHOG-INTERACTING PROTEIN"/>
    <property type="match status" value="1"/>
</dbReference>
<dbReference type="SUPFAM" id="SSF50952">
    <property type="entry name" value="Soluble quinoprotein glucose dehydrogenase"/>
    <property type="match status" value="1"/>
</dbReference>
<evidence type="ECO:0000256" key="3">
    <source>
        <dbReference type="ARBA" id="ARBA00022475"/>
    </source>
</evidence>
<keyword evidence="5" id="KW-0634">PQQ</keyword>
<dbReference type="GO" id="GO:0016491">
    <property type="term" value="F:oxidoreductase activity"/>
    <property type="evidence" value="ECO:0007669"/>
    <property type="project" value="UniProtKB-KW"/>
</dbReference>